<gene>
    <name evidence="2" type="ORF">Pfra01_001382300</name>
</gene>
<sequence length="135" mass="13664">MAFHPKFSSPITASTGDASGAASEKSLARPVGALDPVLGAAPRSAADAPEAGLGADSADSQPQGSVSSSGVSDDGTRSAANAPETSSAAFGASRFSSVRWEDIEDIVTAGTDRTVGRCRSLLRATSWLLPAWWSP</sequence>
<comment type="caution">
    <text evidence="2">The sequence shown here is derived from an EMBL/GenBank/DDBJ whole genome shotgun (WGS) entry which is preliminary data.</text>
</comment>
<reference evidence="2" key="1">
    <citation type="submission" date="2023-04" db="EMBL/GenBank/DDBJ databases">
        <title>Phytophthora fragariaefolia NBRC 109709.</title>
        <authorList>
            <person name="Ichikawa N."/>
            <person name="Sato H."/>
            <person name="Tonouchi N."/>
        </authorList>
    </citation>
    <scope>NUCLEOTIDE SEQUENCE</scope>
    <source>
        <strain evidence="2">NBRC 109709</strain>
    </source>
</reference>
<dbReference type="Proteomes" id="UP001165121">
    <property type="component" value="Unassembled WGS sequence"/>
</dbReference>
<evidence type="ECO:0000313" key="3">
    <source>
        <dbReference type="Proteomes" id="UP001165121"/>
    </source>
</evidence>
<accession>A0A9W6XNK4</accession>
<feature type="compositionally biased region" description="Low complexity" evidence="1">
    <location>
        <begin position="40"/>
        <end position="73"/>
    </location>
</feature>
<dbReference type="EMBL" id="BSXT01001433">
    <property type="protein sequence ID" value="GMF42362.1"/>
    <property type="molecule type" value="Genomic_DNA"/>
</dbReference>
<feature type="region of interest" description="Disordered" evidence="1">
    <location>
        <begin position="1"/>
        <end position="88"/>
    </location>
</feature>
<dbReference type="AlphaFoldDB" id="A0A9W6XNK4"/>
<name>A0A9W6XNK4_9STRA</name>
<organism evidence="2 3">
    <name type="scientific">Phytophthora fragariaefolia</name>
    <dbReference type="NCBI Taxonomy" id="1490495"/>
    <lineage>
        <taxon>Eukaryota</taxon>
        <taxon>Sar</taxon>
        <taxon>Stramenopiles</taxon>
        <taxon>Oomycota</taxon>
        <taxon>Peronosporomycetes</taxon>
        <taxon>Peronosporales</taxon>
        <taxon>Peronosporaceae</taxon>
        <taxon>Phytophthora</taxon>
    </lineage>
</organism>
<keyword evidence="3" id="KW-1185">Reference proteome</keyword>
<proteinExistence type="predicted"/>
<feature type="compositionally biased region" description="Low complexity" evidence="1">
    <location>
        <begin position="12"/>
        <end position="23"/>
    </location>
</feature>
<evidence type="ECO:0000256" key="1">
    <source>
        <dbReference type="SAM" id="MobiDB-lite"/>
    </source>
</evidence>
<protein>
    <submittedName>
        <fullName evidence="2">Unnamed protein product</fullName>
    </submittedName>
</protein>
<evidence type="ECO:0000313" key="2">
    <source>
        <dbReference type="EMBL" id="GMF42362.1"/>
    </source>
</evidence>